<feature type="chain" id="PRO_5036996946" evidence="2">
    <location>
        <begin position="21"/>
        <end position="378"/>
    </location>
</feature>
<dbReference type="GO" id="GO:0004568">
    <property type="term" value="F:chitinase activity"/>
    <property type="evidence" value="ECO:0007669"/>
    <property type="project" value="InterPro"/>
</dbReference>
<dbReference type="CDD" id="cd00325">
    <property type="entry name" value="chitinase_GH19"/>
    <property type="match status" value="1"/>
</dbReference>
<dbReference type="SUPFAM" id="SSF53955">
    <property type="entry name" value="Lysozyme-like"/>
    <property type="match status" value="1"/>
</dbReference>
<protein>
    <submittedName>
        <fullName evidence="5">Glycoside hydrolase family 19 catalytic domain-containing protein</fullName>
    </submittedName>
</protein>
<dbReference type="AlphaFoldDB" id="A0A914X038"/>
<dbReference type="InterPro" id="IPR023346">
    <property type="entry name" value="Lysozyme-like_dom_sf"/>
</dbReference>
<sequence>MWSNLFHIVNVALIAQSILALNKPLIKGNKETNCPPATHFGNGPPTEPCTHPTDPNNLPPSPLEQWFTKSLFNDLFPKSNIGWGPNPCSPYSYESFVIAARYFPKFGVESPKNNYSEIANTRRDVAAFFAHAVQETGENSADLYATMNKQDADNCFYRGGFFNWFEGGPTSAFLPNGQGHSPADGATCNNNGRYCTSSAEIDYWYPCSSESGSSGQFHGCYFGRGALQISYNYNYGQFQAWLQSRQINVDLLSNPNLVITKMDPPLAMLASLWFYMTPQPPKPAMHDIVLGMPVKLDGLLYNLSWQPDWSTTWQAQPCNCAPASYGGIVPYFDPKYYPDAFVAMNEANRQRCVKSIYDNPSMYSMNSQSSPCLNFPPK</sequence>
<dbReference type="WBParaSite" id="PSAMB.scaffold5926size10560.g27577.t1">
    <property type="protein sequence ID" value="PSAMB.scaffold5926size10560.g27577.t1"/>
    <property type="gene ID" value="PSAMB.scaffold5926size10560.g27577"/>
</dbReference>
<name>A0A914X038_9BILA</name>
<dbReference type="Proteomes" id="UP000887566">
    <property type="component" value="Unplaced"/>
</dbReference>
<organism evidence="4 5">
    <name type="scientific">Plectus sambesii</name>
    <dbReference type="NCBI Taxonomy" id="2011161"/>
    <lineage>
        <taxon>Eukaryota</taxon>
        <taxon>Metazoa</taxon>
        <taxon>Ecdysozoa</taxon>
        <taxon>Nematoda</taxon>
        <taxon>Chromadorea</taxon>
        <taxon>Plectida</taxon>
        <taxon>Plectina</taxon>
        <taxon>Plectoidea</taxon>
        <taxon>Plectidae</taxon>
        <taxon>Plectus</taxon>
    </lineage>
</organism>
<proteinExistence type="predicted"/>
<evidence type="ECO:0000259" key="3">
    <source>
        <dbReference type="Pfam" id="PF00182"/>
    </source>
</evidence>
<dbReference type="Gene3D" id="3.30.20.10">
    <property type="entry name" value="Endochitinase, domain 2"/>
    <property type="match status" value="1"/>
</dbReference>
<feature type="signal peptide" evidence="2">
    <location>
        <begin position="1"/>
        <end position="20"/>
    </location>
</feature>
<evidence type="ECO:0000313" key="4">
    <source>
        <dbReference type="Proteomes" id="UP000887566"/>
    </source>
</evidence>
<dbReference type="InterPro" id="IPR000726">
    <property type="entry name" value="Glyco_hydro_19_cat"/>
</dbReference>
<dbReference type="Pfam" id="PF00182">
    <property type="entry name" value="Glyco_hydro_19"/>
    <property type="match status" value="1"/>
</dbReference>
<feature type="domain" description="Glycoside hydrolase family 19 catalytic" evidence="3">
    <location>
        <begin position="191"/>
        <end position="291"/>
    </location>
</feature>
<feature type="region of interest" description="Disordered" evidence="1">
    <location>
        <begin position="36"/>
        <end position="58"/>
    </location>
</feature>
<dbReference type="Gene3D" id="1.10.530.10">
    <property type="match status" value="1"/>
</dbReference>
<dbReference type="GO" id="GO:0006032">
    <property type="term" value="P:chitin catabolic process"/>
    <property type="evidence" value="ECO:0007669"/>
    <property type="project" value="InterPro"/>
</dbReference>
<dbReference type="GO" id="GO:0016998">
    <property type="term" value="P:cell wall macromolecule catabolic process"/>
    <property type="evidence" value="ECO:0007669"/>
    <property type="project" value="InterPro"/>
</dbReference>
<accession>A0A914X038</accession>
<evidence type="ECO:0000256" key="1">
    <source>
        <dbReference type="SAM" id="MobiDB-lite"/>
    </source>
</evidence>
<keyword evidence="4" id="KW-1185">Reference proteome</keyword>
<reference evidence="5" key="1">
    <citation type="submission" date="2022-11" db="UniProtKB">
        <authorList>
            <consortium name="WormBaseParasite"/>
        </authorList>
    </citation>
    <scope>IDENTIFICATION</scope>
</reference>
<evidence type="ECO:0000256" key="2">
    <source>
        <dbReference type="SAM" id="SignalP"/>
    </source>
</evidence>
<dbReference type="PANTHER" id="PTHR47836:SF2">
    <property type="entry name" value="GLYCOSIDE HYDROLASE FAMILY 19 CATALYTIC DOMAIN-CONTAINING PROTEIN"/>
    <property type="match status" value="1"/>
</dbReference>
<keyword evidence="2" id="KW-0732">Signal</keyword>
<evidence type="ECO:0000313" key="5">
    <source>
        <dbReference type="WBParaSite" id="PSAMB.scaffold5926size10560.g27577.t1"/>
    </source>
</evidence>
<dbReference type="PANTHER" id="PTHR47836">
    <property type="entry name" value="PROTEIN CBG09520-RELATED"/>
    <property type="match status" value="1"/>
</dbReference>